<evidence type="ECO:0000313" key="3">
    <source>
        <dbReference type="Proteomes" id="UP001169760"/>
    </source>
</evidence>
<dbReference type="RefSeq" id="WP_303492128.1">
    <property type="nucleotide sequence ID" value="NZ_JAUOPB010000004.1"/>
</dbReference>
<keyword evidence="1" id="KW-0732">Signal</keyword>
<gene>
    <name evidence="2" type="ORF">Q4521_07145</name>
</gene>
<feature type="chain" id="PRO_5044015314" evidence="1">
    <location>
        <begin position="19"/>
        <end position="259"/>
    </location>
</feature>
<dbReference type="InterPro" id="IPR007433">
    <property type="entry name" value="DUF481"/>
</dbReference>
<dbReference type="Pfam" id="PF04338">
    <property type="entry name" value="DUF481"/>
    <property type="match status" value="1"/>
</dbReference>
<feature type="signal peptide" evidence="1">
    <location>
        <begin position="1"/>
        <end position="18"/>
    </location>
</feature>
<dbReference type="AlphaFoldDB" id="A0AAW7X4C9"/>
<reference evidence="2" key="1">
    <citation type="submission" date="2023-07" db="EMBL/GenBank/DDBJ databases">
        <title>Genome content predicts the carbon catabolic preferences of heterotrophic bacteria.</title>
        <authorList>
            <person name="Gralka M."/>
        </authorList>
    </citation>
    <scope>NUCLEOTIDE SEQUENCE</scope>
    <source>
        <strain evidence="2">I3M17_2</strain>
    </source>
</reference>
<sequence>MKKLAVCVLSALSVSAYAEDDSKTWSADAEFGLISTSGNTTTSSVKAKLDVSQELTQWRNQYILEGLYKQDEVDVTEDSVTTKESQTTAQKYFASVQADYKLDAEHKGLFVYGSYEDDRFSGYAYQGTFALGYSDRLFKTDKSRLNYSVGPGIAFSKTEDTVEDDVVTEGVKNQNAVVRFSAAYLYKISENAKFTQSLSSDVSADSGENSKTKAETALTANISSAFALKASFTVNHNTHVPEEKKHADTQTAITLVFSY</sequence>
<organism evidence="2 3">
    <name type="scientific">Saccharophagus degradans</name>
    <dbReference type="NCBI Taxonomy" id="86304"/>
    <lineage>
        <taxon>Bacteria</taxon>
        <taxon>Pseudomonadati</taxon>
        <taxon>Pseudomonadota</taxon>
        <taxon>Gammaproteobacteria</taxon>
        <taxon>Cellvibrionales</taxon>
        <taxon>Cellvibrionaceae</taxon>
        <taxon>Saccharophagus</taxon>
    </lineage>
</organism>
<evidence type="ECO:0000313" key="2">
    <source>
        <dbReference type="EMBL" id="MDO6422244.1"/>
    </source>
</evidence>
<dbReference type="Proteomes" id="UP001169760">
    <property type="component" value="Unassembled WGS sequence"/>
</dbReference>
<comment type="caution">
    <text evidence="2">The sequence shown here is derived from an EMBL/GenBank/DDBJ whole genome shotgun (WGS) entry which is preliminary data.</text>
</comment>
<name>A0AAW7X4C9_9GAMM</name>
<protein>
    <submittedName>
        <fullName evidence="2">DUF481 domain-containing protein</fullName>
    </submittedName>
</protein>
<dbReference type="EMBL" id="JAUOPB010000004">
    <property type="protein sequence ID" value="MDO6422244.1"/>
    <property type="molecule type" value="Genomic_DNA"/>
</dbReference>
<evidence type="ECO:0000256" key="1">
    <source>
        <dbReference type="SAM" id="SignalP"/>
    </source>
</evidence>
<proteinExistence type="predicted"/>
<accession>A0AAW7X4C9</accession>